<comment type="caution">
    <text evidence="1">The sequence shown here is derived from an EMBL/GenBank/DDBJ whole genome shotgun (WGS) entry which is preliminary data.</text>
</comment>
<protein>
    <submittedName>
        <fullName evidence="1">Uncharacterized protein</fullName>
    </submittedName>
</protein>
<reference evidence="1 2" key="1">
    <citation type="submission" date="2024-11" db="EMBL/GenBank/DDBJ databases">
        <title>Adaptive evolution of stress response genes in parasites aligns with host niche diversity.</title>
        <authorList>
            <person name="Hahn C."/>
            <person name="Resl P."/>
        </authorList>
    </citation>
    <scope>NUCLEOTIDE SEQUENCE [LARGE SCALE GENOMIC DNA]</scope>
    <source>
        <strain evidence="1">EGGRZ-B1_66</strain>
        <tissue evidence="1">Body</tissue>
    </source>
</reference>
<dbReference type="AlphaFoldDB" id="A0ABD2QLM5"/>
<evidence type="ECO:0000313" key="2">
    <source>
        <dbReference type="Proteomes" id="UP001626550"/>
    </source>
</evidence>
<evidence type="ECO:0000313" key="1">
    <source>
        <dbReference type="EMBL" id="KAL3320419.1"/>
    </source>
</evidence>
<dbReference type="Proteomes" id="UP001626550">
    <property type="component" value="Unassembled WGS sequence"/>
</dbReference>
<gene>
    <name evidence="1" type="ORF">Ciccas_000900</name>
</gene>
<accession>A0ABD2QLM5</accession>
<proteinExistence type="predicted"/>
<dbReference type="EMBL" id="JBJKFK010000053">
    <property type="protein sequence ID" value="KAL3320419.1"/>
    <property type="molecule type" value="Genomic_DNA"/>
</dbReference>
<keyword evidence="2" id="KW-1185">Reference proteome</keyword>
<organism evidence="1 2">
    <name type="scientific">Cichlidogyrus casuarinus</name>
    <dbReference type="NCBI Taxonomy" id="1844966"/>
    <lineage>
        <taxon>Eukaryota</taxon>
        <taxon>Metazoa</taxon>
        <taxon>Spiralia</taxon>
        <taxon>Lophotrochozoa</taxon>
        <taxon>Platyhelminthes</taxon>
        <taxon>Monogenea</taxon>
        <taxon>Monopisthocotylea</taxon>
        <taxon>Dactylogyridea</taxon>
        <taxon>Ancyrocephalidae</taxon>
        <taxon>Cichlidogyrus</taxon>
    </lineage>
</organism>
<name>A0ABD2QLM5_9PLAT</name>
<sequence>MRSHSSPRVASDLKLKPLLENESFYQFYTAFSTIIHTSQASNSSKILKNSIHTQTTLRKSKLSICTRDVIDIQPETSHLDQHELHQQKVKSVPISNNPFGDSDDDEDEKIPFAIDLKLKKIKPYRSPVGDSDSGCNVDMNNGSNKPYVAQVQNFNPFGSDSEDEKESAKAVPRPVFSFAKPEPDPDHCYMNLPTRPPPVSKLEPRRNSFDRLSFIQEPVYGTVKRKAPKPPEMSEKERLVLDLIELDSQLISLEQVANKIKSQIDNELADPLEFYREDSNLKNNRREILSKKVEACDK</sequence>